<dbReference type="AlphaFoldDB" id="B9DM10"/>
<dbReference type="KEGG" id="sca:SCA_1751"/>
<accession>B9DM10</accession>
<dbReference type="BioCyc" id="SCAR396513:SCA_RS08915-MONOMER"/>
<reference evidence="2 3" key="1">
    <citation type="journal article" date="2009" name="Appl. Environ. Microbiol.">
        <title>Genome analysis of the meat starter culture bacterium Staphylococcus carnosus TM300.</title>
        <authorList>
            <person name="Rosenstein R."/>
            <person name="Nerz C."/>
            <person name="Biswas L."/>
            <person name="Resch A."/>
            <person name="Raddatz G."/>
            <person name="Schuster S.C."/>
            <person name="Goetz F."/>
        </authorList>
    </citation>
    <scope>NUCLEOTIDE SEQUENCE [LARGE SCALE GENOMIC DNA]</scope>
    <source>
        <strain evidence="2 3">TM300</strain>
    </source>
</reference>
<organism evidence="2 3">
    <name type="scientific">Staphylococcus carnosus (strain TM300)</name>
    <dbReference type="NCBI Taxonomy" id="396513"/>
    <lineage>
        <taxon>Bacteria</taxon>
        <taxon>Bacillati</taxon>
        <taxon>Bacillota</taxon>
        <taxon>Bacilli</taxon>
        <taxon>Bacillales</taxon>
        <taxon>Staphylococcaceae</taxon>
        <taxon>Staphylococcus</taxon>
    </lineage>
</organism>
<dbReference type="Proteomes" id="UP000000444">
    <property type="component" value="Chromosome"/>
</dbReference>
<evidence type="ECO:0000313" key="3">
    <source>
        <dbReference type="Proteomes" id="UP000000444"/>
    </source>
</evidence>
<sequence length="86" mass="9880">MRRMRNIFLIVMIILNIIAICITLSVQPGVSYLSLRVIFVGFSTIISFYLMLLRKTRTDLLLSIGLFVVALIHVSVIASEVYHYIY</sequence>
<feature type="transmembrane region" description="Helical" evidence="1">
    <location>
        <begin position="7"/>
        <end position="26"/>
    </location>
</feature>
<keyword evidence="3" id="KW-1185">Reference proteome</keyword>
<evidence type="ECO:0000313" key="2">
    <source>
        <dbReference type="EMBL" id="CAL28657.1"/>
    </source>
</evidence>
<dbReference type="HOGENOM" id="CLU_193063_0_0_9"/>
<protein>
    <submittedName>
        <fullName evidence="2">Uncharacterized protein</fullName>
    </submittedName>
</protein>
<evidence type="ECO:0000256" key="1">
    <source>
        <dbReference type="SAM" id="Phobius"/>
    </source>
</evidence>
<name>B9DM10_STACT</name>
<keyword evidence="1" id="KW-0472">Membrane</keyword>
<proteinExistence type="predicted"/>
<keyword evidence="1" id="KW-0812">Transmembrane</keyword>
<dbReference type="EMBL" id="AM295250">
    <property type="protein sequence ID" value="CAL28657.1"/>
    <property type="molecule type" value="Genomic_DNA"/>
</dbReference>
<keyword evidence="1" id="KW-1133">Transmembrane helix</keyword>
<feature type="transmembrane region" description="Helical" evidence="1">
    <location>
        <begin position="32"/>
        <end position="53"/>
    </location>
</feature>
<feature type="transmembrane region" description="Helical" evidence="1">
    <location>
        <begin position="60"/>
        <end position="85"/>
    </location>
</feature>
<gene>
    <name evidence="2" type="ordered locus">Sca_1751</name>
</gene>